<dbReference type="Gene3D" id="1.10.3720.10">
    <property type="entry name" value="MetI-like"/>
    <property type="match status" value="1"/>
</dbReference>
<evidence type="ECO:0000313" key="9">
    <source>
        <dbReference type="EMBL" id="GIF84154.1"/>
    </source>
</evidence>
<reference evidence="9 10" key="1">
    <citation type="submission" date="2021-01" db="EMBL/GenBank/DDBJ databases">
        <title>Whole genome shotgun sequence of Catellatospora bangladeshensis NBRC 107357.</title>
        <authorList>
            <person name="Komaki H."/>
            <person name="Tamura T."/>
        </authorList>
    </citation>
    <scope>NUCLEOTIDE SEQUENCE [LARGE SCALE GENOMIC DNA]</scope>
    <source>
        <strain evidence="9 10">NBRC 107357</strain>
    </source>
</reference>
<keyword evidence="2 7" id="KW-0813">Transport</keyword>
<dbReference type="GO" id="GO:0055085">
    <property type="term" value="P:transmembrane transport"/>
    <property type="evidence" value="ECO:0007669"/>
    <property type="project" value="InterPro"/>
</dbReference>
<comment type="subcellular location">
    <subcellularLocation>
        <location evidence="1 7">Cell membrane</location>
        <topology evidence="1 7">Multi-pass membrane protein</topology>
    </subcellularLocation>
</comment>
<dbReference type="AlphaFoldDB" id="A0A8J3JUW6"/>
<dbReference type="PANTHER" id="PTHR30151:SF25">
    <property type="entry name" value="TAURINE TRANSPORT SYSTEM PERMEASE PROTEIN TAUC"/>
    <property type="match status" value="1"/>
</dbReference>
<feature type="transmembrane region" description="Helical" evidence="7">
    <location>
        <begin position="83"/>
        <end position="104"/>
    </location>
</feature>
<dbReference type="GO" id="GO:0005886">
    <property type="term" value="C:plasma membrane"/>
    <property type="evidence" value="ECO:0007669"/>
    <property type="project" value="UniProtKB-SubCell"/>
</dbReference>
<keyword evidence="6 7" id="KW-0472">Membrane</keyword>
<dbReference type="RefSeq" id="WP_203752036.1">
    <property type="nucleotide sequence ID" value="NZ_BONF01000034.1"/>
</dbReference>
<keyword evidence="3" id="KW-1003">Cell membrane</keyword>
<keyword evidence="10" id="KW-1185">Reference proteome</keyword>
<evidence type="ECO:0000256" key="2">
    <source>
        <dbReference type="ARBA" id="ARBA00022448"/>
    </source>
</evidence>
<feature type="transmembrane region" description="Helical" evidence="7">
    <location>
        <begin position="116"/>
        <end position="136"/>
    </location>
</feature>
<dbReference type="Proteomes" id="UP000601223">
    <property type="component" value="Unassembled WGS sequence"/>
</dbReference>
<dbReference type="InterPro" id="IPR000515">
    <property type="entry name" value="MetI-like"/>
</dbReference>
<gene>
    <name evidence="9" type="ORF">Cba03nite_55030</name>
</gene>
<dbReference type="CDD" id="cd06261">
    <property type="entry name" value="TM_PBP2"/>
    <property type="match status" value="1"/>
</dbReference>
<keyword evidence="5 7" id="KW-1133">Transmembrane helix</keyword>
<dbReference type="Pfam" id="PF00528">
    <property type="entry name" value="BPD_transp_1"/>
    <property type="match status" value="1"/>
</dbReference>
<accession>A0A8J3JUW6</accession>
<feature type="domain" description="ABC transmembrane type-1" evidence="8">
    <location>
        <begin position="76"/>
        <end position="256"/>
    </location>
</feature>
<evidence type="ECO:0000259" key="8">
    <source>
        <dbReference type="PROSITE" id="PS50928"/>
    </source>
</evidence>
<dbReference type="PROSITE" id="PS50928">
    <property type="entry name" value="ABC_TM1"/>
    <property type="match status" value="1"/>
</dbReference>
<evidence type="ECO:0000256" key="3">
    <source>
        <dbReference type="ARBA" id="ARBA00022475"/>
    </source>
</evidence>
<protein>
    <submittedName>
        <fullName evidence="9">ABC transporter permease</fullName>
    </submittedName>
</protein>
<comment type="caution">
    <text evidence="9">The sequence shown here is derived from an EMBL/GenBank/DDBJ whole genome shotgun (WGS) entry which is preliminary data.</text>
</comment>
<evidence type="ECO:0000256" key="4">
    <source>
        <dbReference type="ARBA" id="ARBA00022692"/>
    </source>
</evidence>
<evidence type="ECO:0000313" key="10">
    <source>
        <dbReference type="Proteomes" id="UP000601223"/>
    </source>
</evidence>
<feature type="transmembrane region" description="Helical" evidence="7">
    <location>
        <begin position="237"/>
        <end position="259"/>
    </location>
</feature>
<proteinExistence type="inferred from homology"/>
<evidence type="ECO:0000256" key="5">
    <source>
        <dbReference type="ARBA" id="ARBA00022989"/>
    </source>
</evidence>
<dbReference type="SUPFAM" id="SSF161098">
    <property type="entry name" value="MetI-like"/>
    <property type="match status" value="1"/>
</dbReference>
<dbReference type="EMBL" id="BONF01000034">
    <property type="protein sequence ID" value="GIF84154.1"/>
    <property type="molecule type" value="Genomic_DNA"/>
</dbReference>
<evidence type="ECO:0000256" key="1">
    <source>
        <dbReference type="ARBA" id="ARBA00004651"/>
    </source>
</evidence>
<keyword evidence="4 7" id="KW-0812">Transmembrane</keyword>
<dbReference type="InterPro" id="IPR035906">
    <property type="entry name" value="MetI-like_sf"/>
</dbReference>
<evidence type="ECO:0000256" key="6">
    <source>
        <dbReference type="ARBA" id="ARBA00023136"/>
    </source>
</evidence>
<sequence length="270" mass="28599">MSDHSPATARRARTILLRLGAVVLLVAAWWAVAAAEIWPQVFVPAPQAVWQQFLDTAGLSDTARPGWAGYSLGEHLTASLRRMALGCAYGISGGLVLGLLIGLVPAIDAALGPAVTFLRTLPPLAYLSLLVIWFGIDEAPKVWLLMLAALPPVAVATADAVRGVPADYLNAARSLGTRRLLLPWRVLLPAAAPEILTGIRLAVGVAYTTVVAAETVNGVPGIGGMIRDAQRYNQTDVVVLGIILIGLSGLAFDSLLQLAQRRLTPWRGRI</sequence>
<evidence type="ECO:0000256" key="7">
    <source>
        <dbReference type="RuleBase" id="RU363032"/>
    </source>
</evidence>
<dbReference type="GO" id="GO:0010438">
    <property type="term" value="P:cellular response to sulfur starvation"/>
    <property type="evidence" value="ECO:0007669"/>
    <property type="project" value="TreeGrafter"/>
</dbReference>
<organism evidence="9 10">
    <name type="scientific">Catellatospora bangladeshensis</name>
    <dbReference type="NCBI Taxonomy" id="310355"/>
    <lineage>
        <taxon>Bacteria</taxon>
        <taxon>Bacillati</taxon>
        <taxon>Actinomycetota</taxon>
        <taxon>Actinomycetes</taxon>
        <taxon>Micromonosporales</taxon>
        <taxon>Micromonosporaceae</taxon>
        <taxon>Catellatospora</taxon>
    </lineage>
</organism>
<comment type="similarity">
    <text evidence="7">Belongs to the binding-protein-dependent transport system permease family.</text>
</comment>
<dbReference type="PANTHER" id="PTHR30151">
    <property type="entry name" value="ALKANE SULFONATE ABC TRANSPORTER-RELATED, MEMBRANE SUBUNIT"/>
    <property type="match status" value="1"/>
</dbReference>
<name>A0A8J3JUW6_9ACTN</name>